<name>A0ABQ9CPJ9_9ROSI</name>
<dbReference type="Proteomes" id="UP001141253">
    <property type="component" value="Unassembled WGS sequence"/>
</dbReference>
<evidence type="ECO:0000313" key="2">
    <source>
        <dbReference type="EMBL" id="KAJ6401708.1"/>
    </source>
</evidence>
<reference evidence="2" key="2">
    <citation type="journal article" date="2023" name="Int. J. Mol. Sci.">
        <title>De Novo Assembly and Annotation of 11 Diverse Shrub Willow (Salix) Genomes Reveals Novel Gene Organization in Sex-Linked Regions.</title>
        <authorList>
            <person name="Hyden B."/>
            <person name="Feng K."/>
            <person name="Yates T.B."/>
            <person name="Jawdy S."/>
            <person name="Cereghino C."/>
            <person name="Smart L.B."/>
            <person name="Muchero W."/>
        </authorList>
    </citation>
    <scope>NUCLEOTIDE SEQUENCE</scope>
    <source>
        <tissue evidence="2">Shoot tip</tissue>
    </source>
</reference>
<dbReference type="EMBL" id="JAPFFI010000001">
    <property type="protein sequence ID" value="KAJ6401708.1"/>
    <property type="molecule type" value="Genomic_DNA"/>
</dbReference>
<evidence type="ECO:0000256" key="1">
    <source>
        <dbReference type="SAM" id="MobiDB-lite"/>
    </source>
</evidence>
<accession>A0ABQ9CPJ9</accession>
<feature type="region of interest" description="Disordered" evidence="1">
    <location>
        <begin position="145"/>
        <end position="193"/>
    </location>
</feature>
<organism evidence="2 3">
    <name type="scientific">Salix suchowensis</name>
    <dbReference type="NCBI Taxonomy" id="1278906"/>
    <lineage>
        <taxon>Eukaryota</taxon>
        <taxon>Viridiplantae</taxon>
        <taxon>Streptophyta</taxon>
        <taxon>Embryophyta</taxon>
        <taxon>Tracheophyta</taxon>
        <taxon>Spermatophyta</taxon>
        <taxon>Magnoliopsida</taxon>
        <taxon>eudicotyledons</taxon>
        <taxon>Gunneridae</taxon>
        <taxon>Pentapetalae</taxon>
        <taxon>rosids</taxon>
        <taxon>fabids</taxon>
        <taxon>Malpighiales</taxon>
        <taxon>Salicaceae</taxon>
        <taxon>Saliceae</taxon>
        <taxon>Salix</taxon>
    </lineage>
</organism>
<evidence type="ECO:0000313" key="3">
    <source>
        <dbReference type="Proteomes" id="UP001141253"/>
    </source>
</evidence>
<proteinExistence type="predicted"/>
<protein>
    <submittedName>
        <fullName evidence="2">Uncharacterized protein</fullName>
    </submittedName>
</protein>
<feature type="region of interest" description="Disordered" evidence="1">
    <location>
        <begin position="60"/>
        <end position="81"/>
    </location>
</feature>
<gene>
    <name evidence="2" type="ORF">OIU77_000001</name>
</gene>
<sequence>MTLTMNGTKTGSKGKAPIISIEKNALVVSPTGNEIACTEDVHLGDKVDMLKEKHMEQVNNLNSNRAGPSTSNQAPQPEKKSYGCTVQLICDKEATSKDPVNDERNPKTSKKEQAAKGVINHVMANHSNAIETTLCSVNKVASLHSHTTEEETDSSVDSLMKATSNENNDTSSLAFTKVKKKNGGKKKGQGASR</sequence>
<reference evidence="2" key="1">
    <citation type="submission" date="2022-10" db="EMBL/GenBank/DDBJ databases">
        <authorList>
            <person name="Hyden B.L."/>
            <person name="Feng K."/>
            <person name="Yates T."/>
            <person name="Jawdy S."/>
            <person name="Smart L.B."/>
            <person name="Muchero W."/>
        </authorList>
    </citation>
    <scope>NUCLEOTIDE SEQUENCE</scope>
    <source>
        <tissue evidence="2">Shoot tip</tissue>
    </source>
</reference>
<feature type="compositionally biased region" description="Basic residues" evidence="1">
    <location>
        <begin position="177"/>
        <end position="193"/>
    </location>
</feature>
<feature type="region of interest" description="Disordered" evidence="1">
    <location>
        <begin position="95"/>
        <end position="114"/>
    </location>
</feature>
<feature type="compositionally biased region" description="Polar residues" evidence="1">
    <location>
        <begin position="60"/>
        <end position="75"/>
    </location>
</feature>
<comment type="caution">
    <text evidence="2">The sequence shown here is derived from an EMBL/GenBank/DDBJ whole genome shotgun (WGS) entry which is preliminary data.</text>
</comment>
<feature type="compositionally biased region" description="Polar residues" evidence="1">
    <location>
        <begin position="155"/>
        <end position="174"/>
    </location>
</feature>
<keyword evidence="3" id="KW-1185">Reference proteome</keyword>